<evidence type="ECO:0000256" key="7">
    <source>
        <dbReference type="ARBA" id="ARBA00038093"/>
    </source>
</evidence>
<dbReference type="Proteomes" id="UP000198339">
    <property type="component" value="Unassembled WGS sequence"/>
</dbReference>
<feature type="binding site" evidence="8">
    <location>
        <position position="104"/>
    </location>
    <ligand>
        <name>Mg(2+)</name>
        <dbReference type="ChEBI" id="CHEBI:18420"/>
    </ligand>
</feature>
<keyword evidence="11" id="KW-1185">Reference proteome</keyword>
<dbReference type="PANTHER" id="PTHR33653:SF1">
    <property type="entry name" value="RIBONUCLEASE VAPC2"/>
    <property type="match status" value="1"/>
</dbReference>
<dbReference type="GO" id="GO:0004540">
    <property type="term" value="F:RNA nuclease activity"/>
    <property type="evidence" value="ECO:0007669"/>
    <property type="project" value="InterPro"/>
</dbReference>
<evidence type="ECO:0000259" key="9">
    <source>
        <dbReference type="Pfam" id="PF01850"/>
    </source>
</evidence>
<dbReference type="RefSeq" id="WP_058817955.1">
    <property type="nucleotide sequence ID" value="NZ_FZPA01000007.1"/>
</dbReference>
<dbReference type="InterPro" id="IPR002716">
    <property type="entry name" value="PIN_dom"/>
</dbReference>
<dbReference type="GO" id="GO:0090729">
    <property type="term" value="F:toxin activity"/>
    <property type="evidence" value="ECO:0007669"/>
    <property type="project" value="UniProtKB-KW"/>
</dbReference>
<gene>
    <name evidence="8" type="primary">vapC</name>
    <name evidence="10" type="ORF">SAMN06295955_107193</name>
</gene>
<dbReference type="HAMAP" id="MF_00265">
    <property type="entry name" value="VapC_Nob1"/>
    <property type="match status" value="1"/>
</dbReference>
<comment type="function">
    <text evidence="8">Toxic component of a toxin-antitoxin (TA) system. An RNase.</text>
</comment>
<keyword evidence="6 8" id="KW-0460">Magnesium</keyword>
<feature type="binding site" evidence="8">
    <location>
        <position position="5"/>
    </location>
    <ligand>
        <name>Mg(2+)</name>
        <dbReference type="ChEBI" id="CHEBI:18420"/>
    </ligand>
</feature>
<organism evidence="10 11">
    <name type="scientific">Sphingopyxis indica</name>
    <dbReference type="NCBI Taxonomy" id="436663"/>
    <lineage>
        <taxon>Bacteria</taxon>
        <taxon>Pseudomonadati</taxon>
        <taxon>Pseudomonadota</taxon>
        <taxon>Alphaproteobacteria</taxon>
        <taxon>Sphingomonadales</taxon>
        <taxon>Sphingomonadaceae</taxon>
        <taxon>Sphingopyxis</taxon>
    </lineage>
</organism>
<dbReference type="GO" id="GO:0016787">
    <property type="term" value="F:hydrolase activity"/>
    <property type="evidence" value="ECO:0007669"/>
    <property type="project" value="UniProtKB-KW"/>
</dbReference>
<dbReference type="InterPro" id="IPR022907">
    <property type="entry name" value="VapC_family"/>
</dbReference>
<comment type="similarity">
    <text evidence="7 8">Belongs to the PINc/VapC protein family.</text>
</comment>
<dbReference type="PANTHER" id="PTHR33653">
    <property type="entry name" value="RIBONUCLEASE VAPC2"/>
    <property type="match status" value="1"/>
</dbReference>
<evidence type="ECO:0000313" key="10">
    <source>
        <dbReference type="EMBL" id="SNS92579.1"/>
    </source>
</evidence>
<evidence type="ECO:0000256" key="8">
    <source>
        <dbReference type="HAMAP-Rule" id="MF_00265"/>
    </source>
</evidence>
<reference evidence="10 11" key="1">
    <citation type="submission" date="2017-06" db="EMBL/GenBank/DDBJ databases">
        <authorList>
            <person name="Kim H.J."/>
            <person name="Triplett B.A."/>
        </authorList>
    </citation>
    <scope>NUCLEOTIDE SEQUENCE [LARGE SCALE GENOMIC DNA]</scope>
    <source>
        <strain evidence="10 11">DS15</strain>
    </source>
</reference>
<evidence type="ECO:0000256" key="2">
    <source>
        <dbReference type="ARBA" id="ARBA00022649"/>
    </source>
</evidence>
<keyword evidence="8" id="KW-0800">Toxin</keyword>
<evidence type="ECO:0000256" key="1">
    <source>
        <dbReference type="ARBA" id="ARBA00001946"/>
    </source>
</evidence>
<dbReference type="CDD" id="cd18731">
    <property type="entry name" value="PIN_NgFitB-like"/>
    <property type="match status" value="1"/>
</dbReference>
<protein>
    <recommendedName>
        <fullName evidence="8">Ribonuclease VapC</fullName>
        <shortName evidence="8">RNase VapC</shortName>
        <ecNumber evidence="8">3.1.-.-</ecNumber>
    </recommendedName>
    <alternativeName>
        <fullName evidence="8">Toxin VapC</fullName>
    </alternativeName>
</protein>
<dbReference type="Pfam" id="PF01850">
    <property type="entry name" value="PIN"/>
    <property type="match status" value="1"/>
</dbReference>
<evidence type="ECO:0000256" key="6">
    <source>
        <dbReference type="ARBA" id="ARBA00022842"/>
    </source>
</evidence>
<evidence type="ECO:0000313" key="11">
    <source>
        <dbReference type="Proteomes" id="UP000198339"/>
    </source>
</evidence>
<dbReference type="InterPro" id="IPR050556">
    <property type="entry name" value="Type_II_TA_system_RNase"/>
</dbReference>
<dbReference type="OrthoDB" id="7188375at2"/>
<dbReference type="AlphaFoldDB" id="A0A239IGB9"/>
<dbReference type="GO" id="GO:0000287">
    <property type="term" value="F:magnesium ion binding"/>
    <property type="evidence" value="ECO:0007669"/>
    <property type="project" value="UniProtKB-UniRule"/>
</dbReference>
<keyword evidence="3 8" id="KW-0540">Nuclease</keyword>
<dbReference type="EC" id="3.1.-.-" evidence="8"/>
<keyword evidence="2 8" id="KW-1277">Toxin-antitoxin system</keyword>
<proteinExistence type="inferred from homology"/>
<keyword evidence="5 8" id="KW-0378">Hydrolase</keyword>
<dbReference type="Gene3D" id="3.40.50.1010">
    <property type="entry name" value="5'-nuclease"/>
    <property type="match status" value="1"/>
</dbReference>
<feature type="domain" description="PIN" evidence="9">
    <location>
        <begin position="2"/>
        <end position="127"/>
    </location>
</feature>
<name>A0A239IGB9_9SPHN</name>
<sequence length="140" mass="15285">MIVLDTNVISELMRREPDPRVMAWIAEQPMAGVFTTTLTQAEIFYGLALLPEGRRRDDLLAAARPMFDVDLAGRVLPFDTDAASAYPEIAAGRKQGGKPISQIDAQIAAIVRSRGARLATRNVRDFAECGITVVDPWGEA</sequence>
<evidence type="ECO:0000256" key="3">
    <source>
        <dbReference type="ARBA" id="ARBA00022722"/>
    </source>
</evidence>
<comment type="cofactor">
    <cofactor evidence="1 8">
        <name>Mg(2+)</name>
        <dbReference type="ChEBI" id="CHEBI:18420"/>
    </cofactor>
</comment>
<accession>A0A239IGB9</accession>
<dbReference type="InterPro" id="IPR029060">
    <property type="entry name" value="PIN-like_dom_sf"/>
</dbReference>
<evidence type="ECO:0000256" key="4">
    <source>
        <dbReference type="ARBA" id="ARBA00022723"/>
    </source>
</evidence>
<dbReference type="EMBL" id="FZPA01000007">
    <property type="protein sequence ID" value="SNS92579.1"/>
    <property type="molecule type" value="Genomic_DNA"/>
</dbReference>
<keyword evidence="4 8" id="KW-0479">Metal-binding</keyword>
<evidence type="ECO:0000256" key="5">
    <source>
        <dbReference type="ARBA" id="ARBA00022801"/>
    </source>
</evidence>
<dbReference type="SUPFAM" id="SSF88723">
    <property type="entry name" value="PIN domain-like"/>
    <property type="match status" value="1"/>
</dbReference>